<reference evidence="6 7" key="2">
    <citation type="journal article" date="2010" name="Stand. Genomic Sci.">
        <title>Complete genome sequence of Desulfohalobium retbaense type strain (HR(100)).</title>
        <authorList>
            <person name="Spring S."/>
            <person name="Nolan M."/>
            <person name="Lapidus A."/>
            <person name="Glavina Del Rio T."/>
            <person name="Copeland A."/>
            <person name="Tice H."/>
            <person name="Cheng J.F."/>
            <person name="Lucas S."/>
            <person name="Land M."/>
            <person name="Chen F."/>
            <person name="Bruce D."/>
            <person name="Goodwin L."/>
            <person name="Pitluck S."/>
            <person name="Ivanova N."/>
            <person name="Mavromatis K."/>
            <person name="Mikhailova N."/>
            <person name="Pati A."/>
            <person name="Chen A."/>
            <person name="Palaniappan K."/>
            <person name="Hauser L."/>
            <person name="Chang Y.J."/>
            <person name="Jeffries C.D."/>
            <person name="Munk C."/>
            <person name="Kiss H."/>
            <person name="Chain P."/>
            <person name="Han C."/>
            <person name="Brettin T."/>
            <person name="Detter J.C."/>
            <person name="Schuler E."/>
            <person name="Goker M."/>
            <person name="Rohde M."/>
            <person name="Bristow J."/>
            <person name="Eisen J.A."/>
            <person name="Markowitz V."/>
            <person name="Hugenholtz P."/>
            <person name="Kyrpides N.C."/>
            <person name="Klenk H.P."/>
        </authorList>
    </citation>
    <scope>NUCLEOTIDE SEQUENCE [LARGE SCALE GENOMIC DNA]</scope>
    <source>
        <strain evidence="7">ATCC 49802 / DSM 20745 / S 6022</strain>
    </source>
</reference>
<dbReference type="Proteomes" id="UP000002027">
    <property type="component" value="Chromosome 1"/>
</dbReference>
<proteinExistence type="inferred from homology"/>
<keyword evidence="7" id="KW-1185">Reference proteome</keyword>
<evidence type="ECO:0000313" key="6">
    <source>
        <dbReference type="EMBL" id="ACZ38620.1"/>
    </source>
</evidence>
<dbReference type="eggNOG" id="COG0325">
    <property type="taxonomic scope" value="Bacteria"/>
</dbReference>
<comment type="similarity">
    <text evidence="2 4">Belongs to the pyridoxal phosphate-binding protein YggS/PROSC family.</text>
</comment>
<dbReference type="InParanoid" id="D1C303"/>
<dbReference type="KEGG" id="sti:Sthe_1185"/>
<dbReference type="Gene3D" id="3.20.20.10">
    <property type="entry name" value="Alanine racemase"/>
    <property type="match status" value="1"/>
</dbReference>
<evidence type="ECO:0000259" key="5">
    <source>
        <dbReference type="Pfam" id="PF01168"/>
    </source>
</evidence>
<dbReference type="FunCoup" id="D1C303">
    <property type="interactions" value="360"/>
</dbReference>
<dbReference type="GO" id="GO:0030170">
    <property type="term" value="F:pyridoxal phosphate binding"/>
    <property type="evidence" value="ECO:0007669"/>
    <property type="project" value="UniProtKB-UniRule"/>
</dbReference>
<dbReference type="RefSeq" id="WP_012871667.1">
    <property type="nucleotide sequence ID" value="NC_013523.1"/>
</dbReference>
<dbReference type="STRING" id="479434.Sthe_1185"/>
<keyword evidence="1 2" id="KW-0663">Pyridoxal phosphate</keyword>
<dbReference type="HAMAP" id="MF_02087">
    <property type="entry name" value="PLP_homeostasis"/>
    <property type="match status" value="1"/>
</dbReference>
<reference evidence="7" key="1">
    <citation type="submission" date="2009-11" db="EMBL/GenBank/DDBJ databases">
        <title>The complete chromosome 1 of Sphaerobacter thermophilus DSM 20745.</title>
        <authorList>
            <person name="Lucas S."/>
            <person name="Copeland A."/>
            <person name="Lapidus A."/>
            <person name="Glavina del Rio T."/>
            <person name="Dalin E."/>
            <person name="Tice H."/>
            <person name="Bruce D."/>
            <person name="Goodwin L."/>
            <person name="Pitluck S."/>
            <person name="Kyrpides N."/>
            <person name="Mavromatis K."/>
            <person name="Ivanova N."/>
            <person name="Mikhailova N."/>
            <person name="LaButti K.M."/>
            <person name="Clum A."/>
            <person name="Sun H.I."/>
            <person name="Brettin T."/>
            <person name="Detter J.C."/>
            <person name="Han C."/>
            <person name="Larimer F."/>
            <person name="Land M."/>
            <person name="Hauser L."/>
            <person name="Markowitz V."/>
            <person name="Cheng J.F."/>
            <person name="Hugenholtz P."/>
            <person name="Woyke T."/>
            <person name="Wu D."/>
            <person name="Steenblock K."/>
            <person name="Schneider S."/>
            <person name="Pukall R."/>
            <person name="Goeker M."/>
            <person name="Klenk H.P."/>
            <person name="Eisen J.A."/>
        </authorList>
    </citation>
    <scope>NUCLEOTIDE SEQUENCE [LARGE SCALE GENOMIC DNA]</scope>
    <source>
        <strain evidence="7">ATCC 49802 / DSM 20745 / S 6022</strain>
    </source>
</reference>
<protein>
    <recommendedName>
        <fullName evidence="2">Pyridoxal phosphate homeostasis protein</fullName>
        <shortName evidence="2">PLP homeostasis protein</shortName>
    </recommendedName>
</protein>
<gene>
    <name evidence="6" type="ordered locus">Sthe_1185</name>
</gene>
<dbReference type="Pfam" id="PF01168">
    <property type="entry name" value="Ala_racemase_N"/>
    <property type="match status" value="1"/>
</dbReference>
<dbReference type="CDD" id="cd00635">
    <property type="entry name" value="PLPDE_III_YBL036c_like"/>
    <property type="match status" value="1"/>
</dbReference>
<dbReference type="InterPro" id="IPR011078">
    <property type="entry name" value="PyrdxlP_homeostasis"/>
</dbReference>
<dbReference type="InterPro" id="IPR001608">
    <property type="entry name" value="Ala_racemase_N"/>
</dbReference>
<dbReference type="AlphaFoldDB" id="D1C303"/>
<dbReference type="PANTHER" id="PTHR10146:SF14">
    <property type="entry name" value="PYRIDOXAL PHOSPHATE HOMEOSTASIS PROTEIN"/>
    <property type="match status" value="1"/>
</dbReference>
<comment type="cofactor">
    <cofactor evidence="3">
        <name>pyridoxal 5'-phosphate</name>
        <dbReference type="ChEBI" id="CHEBI:597326"/>
    </cofactor>
</comment>
<dbReference type="OrthoDB" id="9804072at2"/>
<dbReference type="PIRSF" id="PIRSF004848">
    <property type="entry name" value="YBL036c_PLPDEIII"/>
    <property type="match status" value="1"/>
</dbReference>
<dbReference type="NCBIfam" id="TIGR00044">
    <property type="entry name" value="YggS family pyridoxal phosphate-dependent enzyme"/>
    <property type="match status" value="1"/>
</dbReference>
<dbReference type="PANTHER" id="PTHR10146">
    <property type="entry name" value="PROLINE SYNTHETASE CO-TRANSCRIBED BACTERIAL HOMOLOG PROTEIN"/>
    <property type="match status" value="1"/>
</dbReference>
<dbReference type="EMBL" id="CP001823">
    <property type="protein sequence ID" value="ACZ38620.1"/>
    <property type="molecule type" value="Genomic_DNA"/>
</dbReference>
<evidence type="ECO:0000256" key="2">
    <source>
        <dbReference type="HAMAP-Rule" id="MF_02087"/>
    </source>
</evidence>
<comment type="function">
    <text evidence="2">Pyridoxal 5'-phosphate (PLP)-binding protein, which is involved in PLP homeostasis.</text>
</comment>
<dbReference type="SUPFAM" id="SSF51419">
    <property type="entry name" value="PLP-binding barrel"/>
    <property type="match status" value="1"/>
</dbReference>
<feature type="domain" description="Alanine racemase N-terminal" evidence="5">
    <location>
        <begin position="22"/>
        <end position="239"/>
    </location>
</feature>
<evidence type="ECO:0000313" key="7">
    <source>
        <dbReference type="Proteomes" id="UP000002027"/>
    </source>
</evidence>
<evidence type="ECO:0000256" key="4">
    <source>
        <dbReference type="RuleBase" id="RU004514"/>
    </source>
</evidence>
<feature type="modified residue" description="N6-(pyridoxal phosphate)lysine" evidence="2 3">
    <location>
        <position position="43"/>
    </location>
</feature>
<evidence type="ECO:0000256" key="3">
    <source>
        <dbReference type="PIRSR" id="PIRSR004848-1"/>
    </source>
</evidence>
<dbReference type="HOGENOM" id="CLU_059988_1_0_0"/>
<dbReference type="InterPro" id="IPR029066">
    <property type="entry name" value="PLP-binding_barrel"/>
</dbReference>
<accession>D1C303</accession>
<dbReference type="FunFam" id="3.20.20.10:FF:000018">
    <property type="entry name" value="Pyridoxal phosphate homeostasis protein"/>
    <property type="match status" value="1"/>
</dbReference>
<name>D1C303_SPHTD</name>
<evidence type="ECO:0000256" key="1">
    <source>
        <dbReference type="ARBA" id="ARBA00022898"/>
    </source>
</evidence>
<sequence>MVIGGTDTATVAEKVARVQELVRAAAERAGRDPASIRIVGVTKTLPPDANATVEAAWAAGLRDFGENRVQDAAKKVSTLFTAVLEEGATLHLIGHLQTNKARDAVRLFSLIHSVDRPGLVDALQRRAEREGKRQDILLQVNVAREEQKHGCAPEEAEALLRHAAAQPNLHVRGLMTIAPLVDDPEETRPVFAALRSLRDQLQEATGIALPELSMGMTNDYEVAIEEGATIIRVGRAIFG</sequence>
<organism evidence="6 7">
    <name type="scientific">Sphaerobacter thermophilus (strain ATCC 49802 / DSM 20745 / KCCM 41009 / NCIMB 13125 / S 6022)</name>
    <dbReference type="NCBI Taxonomy" id="479434"/>
    <lineage>
        <taxon>Bacteria</taxon>
        <taxon>Pseudomonadati</taxon>
        <taxon>Thermomicrobiota</taxon>
        <taxon>Thermomicrobia</taxon>
        <taxon>Sphaerobacterales</taxon>
        <taxon>Sphaerobacterineae</taxon>
        <taxon>Sphaerobacteraceae</taxon>
        <taxon>Sphaerobacter</taxon>
    </lineage>
</organism>